<protein>
    <recommendedName>
        <fullName evidence="3">C2H2-type domain-containing protein</fullName>
    </recommendedName>
</protein>
<feature type="region of interest" description="Disordered" evidence="2">
    <location>
        <begin position="79"/>
        <end position="104"/>
    </location>
</feature>
<accession>A0A284RSB1</accession>
<feature type="compositionally biased region" description="Basic residues" evidence="2">
    <location>
        <begin position="79"/>
        <end position="102"/>
    </location>
</feature>
<proteinExistence type="predicted"/>
<feature type="compositionally biased region" description="Polar residues" evidence="2">
    <location>
        <begin position="321"/>
        <end position="343"/>
    </location>
</feature>
<dbReference type="Proteomes" id="UP000219338">
    <property type="component" value="Unassembled WGS sequence"/>
</dbReference>
<dbReference type="GO" id="GO:0008270">
    <property type="term" value="F:zinc ion binding"/>
    <property type="evidence" value="ECO:0007669"/>
    <property type="project" value="UniProtKB-KW"/>
</dbReference>
<feature type="region of interest" description="Disordered" evidence="2">
    <location>
        <begin position="318"/>
        <end position="392"/>
    </location>
</feature>
<keyword evidence="1" id="KW-0863">Zinc-finger</keyword>
<dbReference type="SUPFAM" id="SSF57667">
    <property type="entry name" value="beta-beta-alpha zinc fingers"/>
    <property type="match status" value="1"/>
</dbReference>
<keyword evidence="1" id="KW-0862">Zinc</keyword>
<dbReference type="OrthoDB" id="6077919at2759"/>
<dbReference type="AlphaFoldDB" id="A0A284RSB1"/>
<dbReference type="InterPro" id="IPR036236">
    <property type="entry name" value="Znf_C2H2_sf"/>
</dbReference>
<organism evidence="4 5">
    <name type="scientific">Armillaria ostoyae</name>
    <name type="common">Armillaria root rot fungus</name>
    <dbReference type="NCBI Taxonomy" id="47428"/>
    <lineage>
        <taxon>Eukaryota</taxon>
        <taxon>Fungi</taxon>
        <taxon>Dikarya</taxon>
        <taxon>Basidiomycota</taxon>
        <taxon>Agaricomycotina</taxon>
        <taxon>Agaricomycetes</taxon>
        <taxon>Agaricomycetidae</taxon>
        <taxon>Agaricales</taxon>
        <taxon>Marasmiineae</taxon>
        <taxon>Physalacriaceae</taxon>
        <taxon>Armillaria</taxon>
    </lineage>
</organism>
<dbReference type="OMA" id="NIHYGLK"/>
<keyword evidence="1" id="KW-0479">Metal-binding</keyword>
<name>A0A284RSB1_ARMOS</name>
<evidence type="ECO:0000256" key="1">
    <source>
        <dbReference type="PROSITE-ProRule" id="PRU00042"/>
    </source>
</evidence>
<keyword evidence="5" id="KW-1185">Reference proteome</keyword>
<dbReference type="PROSITE" id="PS50157">
    <property type="entry name" value="ZINC_FINGER_C2H2_2"/>
    <property type="match status" value="1"/>
</dbReference>
<reference evidence="5" key="1">
    <citation type="journal article" date="2017" name="Nat. Ecol. Evol.">
        <title>Genome expansion and lineage-specific genetic innovations in the forest pathogenic fungi Armillaria.</title>
        <authorList>
            <person name="Sipos G."/>
            <person name="Prasanna A.N."/>
            <person name="Walter M.C."/>
            <person name="O'Connor E."/>
            <person name="Balint B."/>
            <person name="Krizsan K."/>
            <person name="Kiss B."/>
            <person name="Hess J."/>
            <person name="Varga T."/>
            <person name="Slot J."/>
            <person name="Riley R."/>
            <person name="Boka B."/>
            <person name="Rigling D."/>
            <person name="Barry K."/>
            <person name="Lee J."/>
            <person name="Mihaltcheva S."/>
            <person name="LaButti K."/>
            <person name="Lipzen A."/>
            <person name="Waldron R."/>
            <person name="Moloney N.M."/>
            <person name="Sperisen C."/>
            <person name="Kredics L."/>
            <person name="Vagvoelgyi C."/>
            <person name="Patrignani A."/>
            <person name="Fitzpatrick D."/>
            <person name="Nagy I."/>
            <person name="Doyle S."/>
            <person name="Anderson J.B."/>
            <person name="Grigoriev I.V."/>
            <person name="Gueldener U."/>
            <person name="Muensterkoetter M."/>
            <person name="Nagy L.G."/>
        </authorList>
    </citation>
    <scope>NUCLEOTIDE SEQUENCE [LARGE SCALE GENOMIC DNA]</scope>
    <source>
        <strain evidence="5">C18/9</strain>
    </source>
</reference>
<feature type="compositionally biased region" description="Low complexity" evidence="2">
    <location>
        <begin position="361"/>
        <end position="377"/>
    </location>
</feature>
<sequence length="402" mass="43870">MPAVRQKKTASGNKGIVRYCHFPECNFSAKTKSGLDIHLNIHYGLKPYWCDGITKEGKPCDYIGGDPANFYRHRVRHHGYVRGSSSRKRKGTASKGSSRTRAKVVNAQLKSDTNSVSQPKPAAKAPPTATLDDLRAYFDVEVDAYGKTYFADAWDLRSDAHPDAKELIPAIHSSPLLEDQWPQQLPVGTLFNAQPANLPFPLMGISQENAPFAELASSEPSPTLESLRIAMDSMNFNLSLTMEFDMDATTLVDGLQSSYPTSLTASQEYTGTYSVETVHFSPLSETQSVESSSHEAYDVPSIDRDVALDTFLDSLELESEPPSQQVPSAQVLSEDSSHESSGVPSIDPDVALSTFLDSLEPESGPPSQQVPSPSVLSDYFNSSSYRPTDLGDFGVSTLNFRG</sequence>
<feature type="domain" description="C2H2-type" evidence="3">
    <location>
        <begin position="18"/>
        <end position="47"/>
    </location>
</feature>
<dbReference type="InterPro" id="IPR013087">
    <property type="entry name" value="Znf_C2H2_type"/>
</dbReference>
<evidence type="ECO:0000313" key="4">
    <source>
        <dbReference type="EMBL" id="SJL11652.1"/>
    </source>
</evidence>
<evidence type="ECO:0000259" key="3">
    <source>
        <dbReference type="PROSITE" id="PS50157"/>
    </source>
</evidence>
<dbReference type="EMBL" id="FUEG01000014">
    <property type="protein sequence ID" value="SJL11652.1"/>
    <property type="molecule type" value="Genomic_DNA"/>
</dbReference>
<evidence type="ECO:0000256" key="2">
    <source>
        <dbReference type="SAM" id="MobiDB-lite"/>
    </source>
</evidence>
<evidence type="ECO:0000313" key="5">
    <source>
        <dbReference type="Proteomes" id="UP000219338"/>
    </source>
</evidence>
<gene>
    <name evidence="4" type="ORF">ARMOST_15058</name>
</gene>